<proteinExistence type="inferred from homology"/>
<reference evidence="2 3" key="2">
    <citation type="submission" date="2018-11" db="EMBL/GenBank/DDBJ databases">
        <authorList>
            <consortium name="Pathogen Informatics"/>
        </authorList>
    </citation>
    <scope>NUCLEOTIDE SEQUENCE [LARGE SCALE GENOMIC DNA]</scope>
</reference>
<dbReference type="EMBL" id="UYRR01005732">
    <property type="protein sequence ID" value="VDK21984.1"/>
    <property type="molecule type" value="Genomic_DNA"/>
</dbReference>
<dbReference type="GO" id="GO:0005773">
    <property type="term" value="C:vacuole"/>
    <property type="evidence" value="ECO:0007669"/>
    <property type="project" value="GOC"/>
</dbReference>
<protein>
    <submittedName>
        <fullName evidence="4">Mediator of RNA polymerase II transcription subunit 7</fullName>
    </submittedName>
</protein>
<dbReference type="Gene3D" id="1.10.132.130">
    <property type="match status" value="1"/>
</dbReference>
<dbReference type="GO" id="GO:0051603">
    <property type="term" value="P:proteolysis involved in protein catabolic process"/>
    <property type="evidence" value="ECO:0007669"/>
    <property type="project" value="TreeGrafter"/>
</dbReference>
<keyword evidence="3" id="KW-1185">Reference proteome</keyword>
<dbReference type="GO" id="GO:0004197">
    <property type="term" value="F:cysteine-type endopeptidase activity"/>
    <property type="evidence" value="ECO:0007669"/>
    <property type="project" value="TreeGrafter"/>
</dbReference>
<comment type="similarity">
    <text evidence="1">Belongs to the peptidase C13 family.</text>
</comment>
<dbReference type="OrthoDB" id="192611at2759"/>
<evidence type="ECO:0000313" key="3">
    <source>
        <dbReference type="Proteomes" id="UP000267096"/>
    </source>
</evidence>
<dbReference type="CDD" id="cd21115">
    <property type="entry name" value="legumain_C"/>
    <property type="match status" value="1"/>
</dbReference>
<gene>
    <name evidence="2" type="ORF">ASIM_LOCUS3612</name>
</gene>
<dbReference type="WBParaSite" id="ASIM_0000378201-mRNA-1">
    <property type="protein sequence ID" value="ASIM_0000378201-mRNA-1"/>
    <property type="gene ID" value="ASIM_0000378201"/>
</dbReference>
<dbReference type="PANTHER" id="PTHR12000">
    <property type="entry name" value="HEMOGLOBINASE FAMILY MEMBER"/>
    <property type="match status" value="1"/>
</dbReference>
<reference evidence="4" key="1">
    <citation type="submission" date="2017-02" db="UniProtKB">
        <authorList>
            <consortium name="WormBaseParasite"/>
        </authorList>
    </citation>
    <scope>IDENTIFICATION</scope>
</reference>
<accession>A0A0M3J880</accession>
<dbReference type="GO" id="GO:0006624">
    <property type="term" value="P:vacuolar protein processing"/>
    <property type="evidence" value="ECO:0007669"/>
    <property type="project" value="TreeGrafter"/>
</dbReference>
<evidence type="ECO:0000313" key="4">
    <source>
        <dbReference type="WBParaSite" id="ASIM_0000378201-mRNA-1"/>
    </source>
</evidence>
<dbReference type="InterPro" id="IPR048501">
    <property type="entry name" value="Legum_prodom"/>
</dbReference>
<dbReference type="InterPro" id="IPR046427">
    <property type="entry name" value="Legumain_prodom_sf"/>
</dbReference>
<evidence type="ECO:0000256" key="1">
    <source>
        <dbReference type="ARBA" id="ARBA00009941"/>
    </source>
</evidence>
<dbReference type="AlphaFoldDB" id="A0A0M3J880"/>
<dbReference type="InterPro" id="IPR001096">
    <property type="entry name" value="Peptidase_C13"/>
</dbReference>
<dbReference type="PANTHER" id="PTHR12000:SF42">
    <property type="entry name" value="LEGUMAIN"/>
    <property type="match status" value="1"/>
</dbReference>
<sequence>MSHVMHYGDLSIANEFVADFQGWKKGPEQFVPDYEKNEGGAWPSRDIPLLMLEKQYQEEDGMHQKFEIRRQIRKLERKREYLHNFMKKLVERIIHDPVQQRRIMNVHPETINDFQCHDKLLKAFHKICFNLAKVSSLEKNNLLLAHSIQ</sequence>
<dbReference type="Proteomes" id="UP000267096">
    <property type="component" value="Unassembled WGS sequence"/>
</dbReference>
<name>A0A0M3J880_ANISI</name>
<evidence type="ECO:0000313" key="2">
    <source>
        <dbReference type="EMBL" id="VDK21984.1"/>
    </source>
</evidence>
<organism evidence="4">
    <name type="scientific">Anisakis simplex</name>
    <name type="common">Herring worm</name>
    <dbReference type="NCBI Taxonomy" id="6269"/>
    <lineage>
        <taxon>Eukaryota</taxon>
        <taxon>Metazoa</taxon>
        <taxon>Ecdysozoa</taxon>
        <taxon>Nematoda</taxon>
        <taxon>Chromadorea</taxon>
        <taxon>Rhabditida</taxon>
        <taxon>Spirurina</taxon>
        <taxon>Ascaridomorpha</taxon>
        <taxon>Ascaridoidea</taxon>
        <taxon>Anisakidae</taxon>
        <taxon>Anisakis</taxon>
        <taxon>Anisakis simplex complex</taxon>
    </lineage>
</organism>